<accession>A0A1I2W2K9</accession>
<dbReference type="AlphaFoldDB" id="A0A1I2W2K9"/>
<keyword evidence="3" id="KW-1185">Reference proteome</keyword>
<dbReference type="EMBL" id="FOPC01000011">
    <property type="protein sequence ID" value="SFG95665.1"/>
    <property type="molecule type" value="Genomic_DNA"/>
</dbReference>
<dbReference type="RefSeq" id="WP_143189548.1">
    <property type="nucleotide sequence ID" value="NZ_FOPC01000011.1"/>
</dbReference>
<protein>
    <submittedName>
        <fullName evidence="2">Uncharacterized protein</fullName>
    </submittedName>
</protein>
<organism evidence="2 3">
    <name type="scientific">Algoriphagus hitonicola</name>
    <dbReference type="NCBI Taxonomy" id="435880"/>
    <lineage>
        <taxon>Bacteria</taxon>
        <taxon>Pseudomonadati</taxon>
        <taxon>Bacteroidota</taxon>
        <taxon>Cytophagia</taxon>
        <taxon>Cytophagales</taxon>
        <taxon>Cyclobacteriaceae</taxon>
        <taxon>Algoriphagus</taxon>
    </lineage>
</organism>
<dbReference type="OrthoDB" id="827155at2"/>
<sequence length="173" mass="19460">MRNTFFLALGFLALAFTASAQNDPYTSINQKLANQAQEPSLLWPMDLEGIPVKDEALKLKYTFPFLTEGSELAFNFSQFEKLESSVYDLSKLNAKDLVEGFTAGIPSGFKEDFSKVGSEDFCLMYSKAEKNQPKEVYLLVGNRKQAELLHFTYSPDAGKNHQNLKVELNNVLN</sequence>
<dbReference type="STRING" id="435880.SAMN04487988_111116"/>
<evidence type="ECO:0000313" key="2">
    <source>
        <dbReference type="EMBL" id="SFG95665.1"/>
    </source>
</evidence>
<keyword evidence="1" id="KW-0732">Signal</keyword>
<evidence type="ECO:0000313" key="3">
    <source>
        <dbReference type="Proteomes" id="UP000199642"/>
    </source>
</evidence>
<dbReference type="Proteomes" id="UP000199642">
    <property type="component" value="Unassembled WGS sequence"/>
</dbReference>
<feature type="signal peptide" evidence="1">
    <location>
        <begin position="1"/>
        <end position="20"/>
    </location>
</feature>
<name>A0A1I2W2K9_9BACT</name>
<gene>
    <name evidence="2" type="ORF">SAMN04487988_111116</name>
</gene>
<feature type="chain" id="PRO_5011773241" evidence="1">
    <location>
        <begin position="21"/>
        <end position="173"/>
    </location>
</feature>
<reference evidence="3" key="1">
    <citation type="submission" date="2016-10" db="EMBL/GenBank/DDBJ databases">
        <authorList>
            <person name="Varghese N."/>
            <person name="Submissions S."/>
        </authorList>
    </citation>
    <scope>NUCLEOTIDE SEQUENCE [LARGE SCALE GENOMIC DNA]</scope>
    <source>
        <strain evidence="3">DSM 19315</strain>
    </source>
</reference>
<proteinExistence type="predicted"/>
<evidence type="ECO:0000256" key="1">
    <source>
        <dbReference type="SAM" id="SignalP"/>
    </source>
</evidence>